<reference evidence="2" key="1">
    <citation type="journal article" date="2022" name="bioRxiv">
        <title>Sequencing and chromosome-scale assembly of the giantPleurodeles waltlgenome.</title>
        <authorList>
            <person name="Brown T."/>
            <person name="Elewa A."/>
            <person name="Iarovenko S."/>
            <person name="Subramanian E."/>
            <person name="Araus A.J."/>
            <person name="Petzold A."/>
            <person name="Susuki M."/>
            <person name="Suzuki K.-i.T."/>
            <person name="Hayashi T."/>
            <person name="Toyoda A."/>
            <person name="Oliveira C."/>
            <person name="Osipova E."/>
            <person name="Leigh N.D."/>
            <person name="Simon A."/>
            <person name="Yun M.H."/>
        </authorList>
    </citation>
    <scope>NUCLEOTIDE SEQUENCE</scope>
    <source>
        <strain evidence="2">20211129_DDA</strain>
        <tissue evidence="2">Liver</tissue>
    </source>
</reference>
<comment type="caution">
    <text evidence="2">The sequence shown here is derived from an EMBL/GenBank/DDBJ whole genome shotgun (WGS) entry which is preliminary data.</text>
</comment>
<accession>A0AAV7R4K9</accession>
<dbReference type="AlphaFoldDB" id="A0AAV7R4K9"/>
<protein>
    <submittedName>
        <fullName evidence="2">Uncharacterized protein</fullName>
    </submittedName>
</protein>
<feature type="region of interest" description="Disordered" evidence="1">
    <location>
        <begin position="139"/>
        <end position="186"/>
    </location>
</feature>
<evidence type="ECO:0000313" key="2">
    <source>
        <dbReference type="EMBL" id="KAJ1145668.1"/>
    </source>
</evidence>
<feature type="region of interest" description="Disordered" evidence="1">
    <location>
        <begin position="13"/>
        <end position="37"/>
    </location>
</feature>
<organism evidence="2 3">
    <name type="scientific">Pleurodeles waltl</name>
    <name type="common">Iberian ribbed newt</name>
    <dbReference type="NCBI Taxonomy" id="8319"/>
    <lineage>
        <taxon>Eukaryota</taxon>
        <taxon>Metazoa</taxon>
        <taxon>Chordata</taxon>
        <taxon>Craniata</taxon>
        <taxon>Vertebrata</taxon>
        <taxon>Euteleostomi</taxon>
        <taxon>Amphibia</taxon>
        <taxon>Batrachia</taxon>
        <taxon>Caudata</taxon>
        <taxon>Salamandroidea</taxon>
        <taxon>Salamandridae</taxon>
        <taxon>Pleurodelinae</taxon>
        <taxon>Pleurodeles</taxon>
    </lineage>
</organism>
<dbReference type="Proteomes" id="UP001066276">
    <property type="component" value="Chromosome 6"/>
</dbReference>
<feature type="compositionally biased region" description="Basic residues" evidence="1">
    <location>
        <begin position="156"/>
        <end position="167"/>
    </location>
</feature>
<keyword evidence="3" id="KW-1185">Reference proteome</keyword>
<evidence type="ECO:0000256" key="1">
    <source>
        <dbReference type="SAM" id="MobiDB-lite"/>
    </source>
</evidence>
<sequence>MIFDDTKHSLFGTAVPVPGQRRQHQWEAGSDGSAVEEKAGFLPRAAAGRGRAPRGDERLLVPASARTPCRPGTRPGDCYGQRLLEGTLCLNEPLPTLPRSHPLLPEEQPGRKASLAGARARARAGSDRTAEELRAVETHRRHGALPCGSAGEPLARKRFRARRRAQRKPSAGRGALYGGNRLPQSL</sequence>
<gene>
    <name evidence="2" type="ORF">NDU88_011954</name>
</gene>
<dbReference type="EMBL" id="JANPWB010000010">
    <property type="protein sequence ID" value="KAJ1145668.1"/>
    <property type="molecule type" value="Genomic_DNA"/>
</dbReference>
<evidence type="ECO:0000313" key="3">
    <source>
        <dbReference type="Proteomes" id="UP001066276"/>
    </source>
</evidence>
<proteinExistence type="predicted"/>
<name>A0AAV7R4K9_PLEWA</name>